<reference evidence="3 4" key="1">
    <citation type="journal article" date="2021" name="Sci. Rep.">
        <title>The genome of the diatom Chaetoceros tenuissimus carries an ancient integrated fragment of an extant virus.</title>
        <authorList>
            <person name="Hongo Y."/>
            <person name="Kimura K."/>
            <person name="Takaki Y."/>
            <person name="Yoshida Y."/>
            <person name="Baba S."/>
            <person name="Kobayashi G."/>
            <person name="Nagasaki K."/>
            <person name="Hano T."/>
            <person name="Tomaru Y."/>
        </authorList>
    </citation>
    <scope>NUCLEOTIDE SEQUENCE [LARGE SCALE GENOMIC DNA]</scope>
    <source>
        <strain evidence="3 4">NIES-3715</strain>
    </source>
</reference>
<organism evidence="3 4">
    <name type="scientific">Chaetoceros tenuissimus</name>
    <dbReference type="NCBI Taxonomy" id="426638"/>
    <lineage>
        <taxon>Eukaryota</taxon>
        <taxon>Sar</taxon>
        <taxon>Stramenopiles</taxon>
        <taxon>Ochrophyta</taxon>
        <taxon>Bacillariophyta</taxon>
        <taxon>Coscinodiscophyceae</taxon>
        <taxon>Chaetocerotophycidae</taxon>
        <taxon>Chaetocerotales</taxon>
        <taxon>Chaetocerotaceae</taxon>
        <taxon>Chaetoceros</taxon>
    </lineage>
</organism>
<feature type="region of interest" description="Disordered" evidence="1">
    <location>
        <begin position="142"/>
        <end position="206"/>
    </location>
</feature>
<comment type="caution">
    <text evidence="3">The sequence shown here is derived from an EMBL/GenBank/DDBJ whole genome shotgun (WGS) entry which is preliminary data.</text>
</comment>
<feature type="compositionally biased region" description="Low complexity" evidence="1">
    <location>
        <begin position="145"/>
        <end position="192"/>
    </location>
</feature>
<dbReference type="AlphaFoldDB" id="A0AAD3D3M9"/>
<accession>A0AAD3D3M9</accession>
<feature type="region of interest" description="Disordered" evidence="1">
    <location>
        <begin position="1"/>
        <end position="27"/>
    </location>
</feature>
<protein>
    <submittedName>
        <fullName evidence="3">Uncharacterized protein</fullName>
    </submittedName>
</protein>
<evidence type="ECO:0000256" key="2">
    <source>
        <dbReference type="SAM" id="Phobius"/>
    </source>
</evidence>
<keyword evidence="2" id="KW-0812">Transmembrane</keyword>
<dbReference type="Proteomes" id="UP001054902">
    <property type="component" value="Unassembled WGS sequence"/>
</dbReference>
<keyword evidence="2" id="KW-0472">Membrane</keyword>
<proteinExistence type="predicted"/>
<keyword evidence="2" id="KW-1133">Transmembrane helix</keyword>
<name>A0AAD3D3M9_9STRA</name>
<evidence type="ECO:0000256" key="1">
    <source>
        <dbReference type="SAM" id="MobiDB-lite"/>
    </source>
</evidence>
<dbReference type="EMBL" id="BLLK01000051">
    <property type="protein sequence ID" value="GFH56100.1"/>
    <property type="molecule type" value="Genomic_DNA"/>
</dbReference>
<keyword evidence="4" id="KW-1185">Reference proteome</keyword>
<evidence type="ECO:0000313" key="4">
    <source>
        <dbReference type="Proteomes" id="UP001054902"/>
    </source>
</evidence>
<gene>
    <name evidence="3" type="ORF">CTEN210_12576</name>
</gene>
<sequence length="206" mass="23689">MIRNRSDNIGNDKEEQSDRYQTFEIEENDHDRNMQSEGTKTLSTVAFLTYKKMLISLVILVAVSQVILVLHIFMNKTMSIRTYENPIHYYSDETEHQNGRNHDGNQYYRTNYNNYNGQYYNYNRDNAGESGSYSKNSGYFSWGKSQQHSSNGNGGSQYSNGNHQNRGGNNQNRNSNNGSRNRNGNWNRNGSGSTYGTQKKVNPIPH</sequence>
<feature type="transmembrane region" description="Helical" evidence="2">
    <location>
        <begin position="53"/>
        <end position="73"/>
    </location>
</feature>
<evidence type="ECO:0000313" key="3">
    <source>
        <dbReference type="EMBL" id="GFH56100.1"/>
    </source>
</evidence>
<feature type="compositionally biased region" description="Basic and acidic residues" evidence="1">
    <location>
        <begin position="1"/>
        <end position="18"/>
    </location>
</feature>